<feature type="coiled-coil region" evidence="1">
    <location>
        <begin position="1"/>
        <end position="28"/>
    </location>
</feature>
<evidence type="ECO:0000313" key="3">
    <source>
        <dbReference type="EMBL" id="ROT77485.1"/>
    </source>
</evidence>
<feature type="coiled-coil region" evidence="1">
    <location>
        <begin position="62"/>
        <end position="120"/>
    </location>
</feature>
<sequence length="376" mass="42716">MEQQSSKIQQLEASEERLRANLRNNSRSSDGARISDLLDRLIETENSELKLKERVWGLERSEKELQIKLMEGEKMNQSLRAELRDQEELVHRLMTLETENNALSAEINQAKDSARKMSEVQQNESYLRGRVEELEMTENMLRETLQQADLILAQREKKLRDQVSSLQEEVQSYKAQLESAASKEHGARECEVSYKKQLEELKARLAETERQLRESSSETNSQETQHRSEVTKLRNQLKLGNSQLNELERLNCELRDRVLAAEAQSEHLAKELEEQCRRHEQDLLTLNLQVSAGESHVKELQGQLEQLSHEHAASELDVLAASPIAPLYATITSLITALKSCESCSETQKSTLAEVTAQLGTLASCSRAGPVTPTRT</sequence>
<organism evidence="3 4">
    <name type="scientific">Penaeus vannamei</name>
    <name type="common">Whiteleg shrimp</name>
    <name type="synonym">Litopenaeus vannamei</name>
    <dbReference type="NCBI Taxonomy" id="6689"/>
    <lineage>
        <taxon>Eukaryota</taxon>
        <taxon>Metazoa</taxon>
        <taxon>Ecdysozoa</taxon>
        <taxon>Arthropoda</taxon>
        <taxon>Crustacea</taxon>
        <taxon>Multicrustacea</taxon>
        <taxon>Malacostraca</taxon>
        <taxon>Eumalacostraca</taxon>
        <taxon>Eucarida</taxon>
        <taxon>Decapoda</taxon>
        <taxon>Dendrobranchiata</taxon>
        <taxon>Penaeoidea</taxon>
        <taxon>Penaeidae</taxon>
        <taxon>Penaeus</taxon>
    </lineage>
</organism>
<comment type="caution">
    <text evidence="3">The sequence shown here is derived from an EMBL/GenBank/DDBJ whole genome shotgun (WGS) entry which is preliminary data.</text>
</comment>
<reference evidence="3 4" key="1">
    <citation type="submission" date="2018-04" db="EMBL/GenBank/DDBJ databases">
        <authorList>
            <person name="Zhang X."/>
            <person name="Yuan J."/>
            <person name="Li F."/>
            <person name="Xiang J."/>
        </authorList>
    </citation>
    <scope>NUCLEOTIDE SEQUENCE [LARGE SCALE GENOMIC DNA]</scope>
    <source>
        <tissue evidence="3">Muscle</tissue>
    </source>
</reference>
<reference evidence="3 4" key="2">
    <citation type="submission" date="2019-01" db="EMBL/GenBank/DDBJ databases">
        <title>The decoding of complex shrimp genome reveals the adaptation for benthos swimmer, frequently molting mechanism and breeding impact on genome.</title>
        <authorList>
            <person name="Sun Y."/>
            <person name="Gao Y."/>
            <person name="Yu Y."/>
        </authorList>
    </citation>
    <scope>NUCLEOTIDE SEQUENCE [LARGE SCALE GENOMIC DNA]</scope>
    <source>
        <tissue evidence="3">Muscle</tissue>
    </source>
</reference>
<dbReference type="Proteomes" id="UP000283509">
    <property type="component" value="Unassembled WGS sequence"/>
</dbReference>
<evidence type="ECO:0000313" key="4">
    <source>
        <dbReference type="Proteomes" id="UP000283509"/>
    </source>
</evidence>
<feature type="region of interest" description="Disordered" evidence="2">
    <location>
        <begin position="206"/>
        <end position="233"/>
    </location>
</feature>
<name>A0A3R7MIK2_PENVA</name>
<accession>A0A3R7MIK2</accession>
<dbReference type="EMBL" id="QCYY01001518">
    <property type="protein sequence ID" value="ROT77485.1"/>
    <property type="molecule type" value="Genomic_DNA"/>
</dbReference>
<keyword evidence="1" id="KW-0175">Coiled coil</keyword>
<evidence type="ECO:0000256" key="2">
    <source>
        <dbReference type="SAM" id="MobiDB-lite"/>
    </source>
</evidence>
<keyword evidence="4" id="KW-1185">Reference proteome</keyword>
<feature type="compositionally biased region" description="Basic and acidic residues" evidence="2">
    <location>
        <begin position="206"/>
        <end position="216"/>
    </location>
</feature>
<proteinExistence type="predicted"/>
<dbReference type="AlphaFoldDB" id="A0A3R7MIK2"/>
<evidence type="ECO:0000256" key="1">
    <source>
        <dbReference type="SAM" id="Coils"/>
    </source>
</evidence>
<dbReference type="OrthoDB" id="6358005at2759"/>
<gene>
    <name evidence="3" type="ORF">C7M84_003853</name>
</gene>
<protein>
    <submittedName>
        <fullName evidence="3">Uncharacterized protein</fullName>
    </submittedName>
</protein>